<dbReference type="AlphaFoldDB" id="A0A1W1VZ09"/>
<organism evidence="2 3">
    <name type="scientific">Hymenobacter roseosalivarius DSM 11622</name>
    <dbReference type="NCBI Taxonomy" id="645990"/>
    <lineage>
        <taxon>Bacteria</taxon>
        <taxon>Pseudomonadati</taxon>
        <taxon>Bacteroidota</taxon>
        <taxon>Cytophagia</taxon>
        <taxon>Cytophagales</taxon>
        <taxon>Hymenobacteraceae</taxon>
        <taxon>Hymenobacter</taxon>
    </lineage>
</organism>
<keyword evidence="3" id="KW-1185">Reference proteome</keyword>
<protein>
    <submittedName>
        <fullName evidence="2">Uncharacterized protein</fullName>
    </submittedName>
</protein>
<evidence type="ECO:0000313" key="3">
    <source>
        <dbReference type="Proteomes" id="UP000192266"/>
    </source>
</evidence>
<name>A0A1W1VZ09_9BACT</name>
<gene>
    <name evidence="2" type="ORF">SAMN00120144_3432</name>
</gene>
<dbReference type="STRING" id="645990.SAMN00120144_3432"/>
<feature type="region of interest" description="Disordered" evidence="1">
    <location>
        <begin position="165"/>
        <end position="187"/>
    </location>
</feature>
<evidence type="ECO:0000313" key="2">
    <source>
        <dbReference type="EMBL" id="SMB98490.1"/>
    </source>
</evidence>
<reference evidence="2 3" key="1">
    <citation type="submission" date="2017-04" db="EMBL/GenBank/DDBJ databases">
        <authorList>
            <person name="Afonso C.L."/>
            <person name="Miller P.J."/>
            <person name="Scott M.A."/>
            <person name="Spackman E."/>
            <person name="Goraichik I."/>
            <person name="Dimitrov K.M."/>
            <person name="Suarez D.L."/>
            <person name="Swayne D.E."/>
        </authorList>
    </citation>
    <scope>NUCLEOTIDE SEQUENCE [LARGE SCALE GENOMIC DNA]</scope>
    <source>
        <strain evidence="2 3">DSM 11622</strain>
    </source>
</reference>
<evidence type="ECO:0000256" key="1">
    <source>
        <dbReference type="SAM" id="MobiDB-lite"/>
    </source>
</evidence>
<dbReference type="EMBL" id="FWWW01000083">
    <property type="protein sequence ID" value="SMB98490.1"/>
    <property type="molecule type" value="Genomic_DNA"/>
</dbReference>
<dbReference type="Proteomes" id="UP000192266">
    <property type="component" value="Unassembled WGS sequence"/>
</dbReference>
<proteinExistence type="predicted"/>
<sequence>MKPITSLFFSSLSPSFFTMHTSLFSRLGLALVLLLIALPNLRAQNTRSADIEARIENARIAYITREVALTPEQGQRFWPLYNEYSTKRRDLRHTHDELRRSATPTMTDDQARDNLKQIIAVSKNELNMTEDYFAKFQKVISARQVAQLYKAEREFGRVMMREMKTERQASGPRGRPGRPVIAPGTSN</sequence>
<accession>A0A1W1VZ09</accession>